<evidence type="ECO:0000313" key="6">
    <source>
        <dbReference type="Proteomes" id="UP001470230"/>
    </source>
</evidence>
<dbReference type="PRINTS" id="PR00153">
    <property type="entry name" value="CSAPPISMRASE"/>
</dbReference>
<comment type="similarity">
    <text evidence="3">Belongs to the cyclophilin-type PPIase family.</text>
</comment>
<evidence type="ECO:0000256" key="1">
    <source>
        <dbReference type="ARBA" id="ARBA00023110"/>
    </source>
</evidence>
<gene>
    <name evidence="5" type="ORF">M9Y10_029295</name>
</gene>
<evidence type="ECO:0000259" key="4">
    <source>
        <dbReference type="PROSITE" id="PS50072"/>
    </source>
</evidence>
<evidence type="ECO:0000256" key="2">
    <source>
        <dbReference type="ARBA" id="ARBA00023235"/>
    </source>
</evidence>
<keyword evidence="1 3" id="KW-0697">Rotamase</keyword>
<reference evidence="5 6" key="1">
    <citation type="submission" date="2024-04" db="EMBL/GenBank/DDBJ databases">
        <title>Tritrichomonas musculus Genome.</title>
        <authorList>
            <person name="Alves-Ferreira E."/>
            <person name="Grigg M."/>
            <person name="Lorenzi H."/>
            <person name="Galac M."/>
        </authorList>
    </citation>
    <scope>NUCLEOTIDE SEQUENCE [LARGE SCALE GENOMIC DNA]</scope>
    <source>
        <strain evidence="5 6">EAF2021</strain>
    </source>
</reference>
<dbReference type="Gene3D" id="2.40.100.10">
    <property type="entry name" value="Cyclophilin-like"/>
    <property type="match status" value="1"/>
</dbReference>
<name>A0ABR2KLP0_9EUKA</name>
<dbReference type="PIRSF" id="PIRSF001467">
    <property type="entry name" value="Peptidylpro_ismrse"/>
    <property type="match status" value="1"/>
</dbReference>
<dbReference type="PROSITE" id="PS50072">
    <property type="entry name" value="CSA_PPIASE_2"/>
    <property type="match status" value="1"/>
</dbReference>
<proteinExistence type="inferred from homology"/>
<dbReference type="InterPro" id="IPR002130">
    <property type="entry name" value="Cyclophilin-type_PPIase_dom"/>
</dbReference>
<comment type="catalytic activity">
    <reaction evidence="3">
        <text>[protein]-peptidylproline (omega=180) = [protein]-peptidylproline (omega=0)</text>
        <dbReference type="Rhea" id="RHEA:16237"/>
        <dbReference type="Rhea" id="RHEA-COMP:10747"/>
        <dbReference type="Rhea" id="RHEA-COMP:10748"/>
        <dbReference type="ChEBI" id="CHEBI:83833"/>
        <dbReference type="ChEBI" id="CHEBI:83834"/>
        <dbReference type="EC" id="5.2.1.8"/>
    </reaction>
</comment>
<evidence type="ECO:0000256" key="3">
    <source>
        <dbReference type="RuleBase" id="RU363019"/>
    </source>
</evidence>
<dbReference type="InterPro" id="IPR024936">
    <property type="entry name" value="Cyclophilin-type_PPIase"/>
</dbReference>
<keyword evidence="6" id="KW-1185">Reference proteome</keyword>
<dbReference type="EMBL" id="JAPFFF010000004">
    <property type="protein sequence ID" value="KAK8892073.1"/>
    <property type="molecule type" value="Genomic_DNA"/>
</dbReference>
<dbReference type="EC" id="5.2.1.8" evidence="3"/>
<dbReference type="PANTHER" id="PTHR11071">
    <property type="entry name" value="PEPTIDYL-PROLYL CIS-TRANS ISOMERASE"/>
    <property type="match status" value="1"/>
</dbReference>
<accession>A0ABR2KLP0</accession>
<feature type="domain" description="PPIase cyclophilin-type" evidence="4">
    <location>
        <begin position="20"/>
        <end position="183"/>
    </location>
</feature>
<sequence>MSKETERIKPEPGWAGPRVFLDFSIADRPIGRVVIELRPDICPRTCENFRQLCTGEYRPRGTPLGYKDTRMHRIVPGFMVQGGDVERNDGTGIMSIYGFTFADEKSAFSFSEAGIVGMANTGPNTNGSQFFITTSNVEELDGKYVAFGKVISGMLTVRNIESVPVLPNTDTPTIKVIVTQCGEL</sequence>
<dbReference type="Proteomes" id="UP001470230">
    <property type="component" value="Unassembled WGS sequence"/>
</dbReference>
<dbReference type="InterPro" id="IPR029000">
    <property type="entry name" value="Cyclophilin-like_dom_sf"/>
</dbReference>
<organism evidence="5 6">
    <name type="scientific">Tritrichomonas musculus</name>
    <dbReference type="NCBI Taxonomy" id="1915356"/>
    <lineage>
        <taxon>Eukaryota</taxon>
        <taxon>Metamonada</taxon>
        <taxon>Parabasalia</taxon>
        <taxon>Tritrichomonadida</taxon>
        <taxon>Tritrichomonadidae</taxon>
        <taxon>Tritrichomonas</taxon>
    </lineage>
</organism>
<dbReference type="Pfam" id="PF00160">
    <property type="entry name" value="Pro_isomerase"/>
    <property type="match status" value="1"/>
</dbReference>
<dbReference type="PANTHER" id="PTHR11071:SF561">
    <property type="entry name" value="PEPTIDYL-PROLYL CIS-TRANS ISOMERASE D-RELATED"/>
    <property type="match status" value="1"/>
</dbReference>
<keyword evidence="2 3" id="KW-0413">Isomerase</keyword>
<dbReference type="SUPFAM" id="SSF50891">
    <property type="entry name" value="Cyclophilin-like"/>
    <property type="match status" value="1"/>
</dbReference>
<protein>
    <recommendedName>
        <fullName evidence="3">Peptidyl-prolyl cis-trans isomerase</fullName>
        <shortName evidence="3">PPIase</shortName>
        <ecNumber evidence="3">5.2.1.8</ecNumber>
    </recommendedName>
</protein>
<evidence type="ECO:0000313" key="5">
    <source>
        <dbReference type="EMBL" id="KAK8892073.1"/>
    </source>
</evidence>
<comment type="function">
    <text evidence="3">PPIases accelerate the folding of proteins. It catalyzes the cis-trans isomerization of proline imidic peptide bonds in oligopeptides.</text>
</comment>
<comment type="caution">
    <text evidence="5">The sequence shown here is derived from an EMBL/GenBank/DDBJ whole genome shotgun (WGS) entry which is preliminary data.</text>
</comment>